<feature type="transmembrane region" description="Helical" evidence="9">
    <location>
        <begin position="102"/>
        <end position="128"/>
    </location>
</feature>
<dbReference type="Pfam" id="PF03812">
    <property type="entry name" value="KdgT"/>
    <property type="match status" value="1"/>
</dbReference>
<keyword evidence="6" id="KW-0769">Symport</keyword>
<dbReference type="InterPro" id="IPR004684">
    <property type="entry name" value="2keto-3dGluconate_permease"/>
</dbReference>
<evidence type="ECO:0000256" key="5">
    <source>
        <dbReference type="ARBA" id="ARBA00022692"/>
    </source>
</evidence>
<evidence type="ECO:0000256" key="7">
    <source>
        <dbReference type="ARBA" id="ARBA00022989"/>
    </source>
</evidence>
<feature type="transmembrane region" description="Helical" evidence="9">
    <location>
        <begin position="76"/>
        <end position="96"/>
    </location>
</feature>
<keyword evidence="4" id="KW-0762">Sugar transport</keyword>
<keyword evidence="3" id="KW-1003">Cell membrane</keyword>
<gene>
    <name evidence="10" type="ORF">O9H85_04775</name>
</gene>
<dbReference type="EMBL" id="JAQAGZ010000002">
    <property type="protein sequence ID" value="MCZ8511746.1"/>
    <property type="molecule type" value="Genomic_DNA"/>
</dbReference>
<dbReference type="RefSeq" id="WP_269880137.1">
    <property type="nucleotide sequence ID" value="NZ_JAQAGZ010000002.1"/>
</dbReference>
<protein>
    <submittedName>
        <fullName evidence="10">2-keto-3-deoxygluconate permease</fullName>
    </submittedName>
</protein>
<evidence type="ECO:0000256" key="6">
    <source>
        <dbReference type="ARBA" id="ARBA00022847"/>
    </source>
</evidence>
<keyword evidence="5 9" id="KW-0812">Transmembrane</keyword>
<evidence type="ECO:0000313" key="10">
    <source>
        <dbReference type="EMBL" id="MCZ8511746.1"/>
    </source>
</evidence>
<comment type="caution">
    <text evidence="10">The sequence shown here is derived from an EMBL/GenBank/DDBJ whole genome shotgun (WGS) entry which is preliminary data.</text>
</comment>
<feature type="transmembrane region" description="Helical" evidence="9">
    <location>
        <begin position="281"/>
        <end position="308"/>
    </location>
</feature>
<evidence type="ECO:0000256" key="9">
    <source>
        <dbReference type="SAM" id="Phobius"/>
    </source>
</evidence>
<keyword evidence="2" id="KW-0813">Transport</keyword>
<evidence type="ECO:0000256" key="4">
    <source>
        <dbReference type="ARBA" id="ARBA00022597"/>
    </source>
</evidence>
<feature type="transmembrane region" description="Helical" evidence="9">
    <location>
        <begin position="167"/>
        <end position="186"/>
    </location>
</feature>
<keyword evidence="7 9" id="KW-1133">Transmembrane helix</keyword>
<feature type="transmembrane region" description="Helical" evidence="9">
    <location>
        <begin position="42"/>
        <end position="64"/>
    </location>
</feature>
<keyword evidence="11" id="KW-1185">Reference proteome</keyword>
<evidence type="ECO:0000256" key="1">
    <source>
        <dbReference type="ARBA" id="ARBA00006430"/>
    </source>
</evidence>
<feature type="transmembrane region" description="Helical" evidence="9">
    <location>
        <begin position="140"/>
        <end position="161"/>
    </location>
</feature>
<feature type="transmembrane region" description="Helical" evidence="9">
    <location>
        <begin position="12"/>
        <end position="30"/>
    </location>
</feature>
<name>A0ABT4Q4L4_9BACL</name>
<feature type="transmembrane region" description="Helical" evidence="9">
    <location>
        <begin position="219"/>
        <end position="243"/>
    </location>
</feature>
<evidence type="ECO:0000256" key="8">
    <source>
        <dbReference type="ARBA" id="ARBA00023136"/>
    </source>
</evidence>
<evidence type="ECO:0000256" key="3">
    <source>
        <dbReference type="ARBA" id="ARBA00022475"/>
    </source>
</evidence>
<reference evidence="10 11" key="1">
    <citation type="submission" date="2022-12" db="EMBL/GenBank/DDBJ databases">
        <title>Draft genome sequence of Paenibacillus sp. dW9.</title>
        <authorList>
            <person name="Choi E.-W."/>
            <person name="Kim D.-U."/>
        </authorList>
    </citation>
    <scope>NUCLEOTIDE SEQUENCE [LARGE SCALE GENOMIC DNA]</scope>
    <source>
        <strain evidence="11">dW9</strain>
    </source>
</reference>
<keyword evidence="8 9" id="KW-0472">Membrane</keyword>
<evidence type="ECO:0000256" key="2">
    <source>
        <dbReference type="ARBA" id="ARBA00022448"/>
    </source>
</evidence>
<dbReference type="Proteomes" id="UP001527882">
    <property type="component" value="Unassembled WGS sequence"/>
</dbReference>
<comment type="similarity">
    <text evidence="1">Belongs to the KdgT transporter family.</text>
</comment>
<organism evidence="10 11">
    <name type="scientific">Paenibacillus gyeongsangnamensis</name>
    <dbReference type="NCBI Taxonomy" id="3388067"/>
    <lineage>
        <taxon>Bacteria</taxon>
        <taxon>Bacillati</taxon>
        <taxon>Bacillota</taxon>
        <taxon>Bacilli</taxon>
        <taxon>Bacillales</taxon>
        <taxon>Paenibacillaceae</taxon>
        <taxon>Paenibacillus</taxon>
    </lineage>
</organism>
<feature type="transmembrane region" description="Helical" evidence="9">
    <location>
        <begin position="193"/>
        <end position="213"/>
    </location>
</feature>
<proteinExistence type="inferred from homology"/>
<sequence>MQLKRAIEKVPGGMMVIPLLFGALINTFFPNTGDYFGSFTGALFKGSLPILAVFFFCIGTTINFKATPYIIKKGGALLLTKIGVAAIAGIIATQLIGHDPSMTVLGGLSVLAIVAAMNDTNGGLYMALIGQFGKKEDAGAYSLMSLESGPFLTMVTLGIAGLSSFPWQTMVGAILPLIAGMVAGNLDKEFRELFSKAVPAVIPFFAFGLGAGLDFKKVAQASFTGLFLGIGVVVITGAALFLVDRLTGGNGISGLAAATTAGNAAAVPAAVAAANPVYKDVAASATIMVAASVIVTAVLVPFIVAWYAKRISTNNDSDQQLVSMERSL</sequence>
<evidence type="ECO:0000313" key="11">
    <source>
        <dbReference type="Proteomes" id="UP001527882"/>
    </source>
</evidence>
<feature type="transmembrane region" description="Helical" evidence="9">
    <location>
        <begin position="255"/>
        <end position="275"/>
    </location>
</feature>
<accession>A0ABT4Q4L4</accession>